<dbReference type="AlphaFoldDB" id="A0A6A4EN07"/>
<protein>
    <recommendedName>
        <fullName evidence="5">P-type domain-containing protein</fullName>
    </recommendedName>
</protein>
<evidence type="ECO:0000259" key="5">
    <source>
        <dbReference type="PROSITE" id="PS51448"/>
    </source>
</evidence>
<dbReference type="EMBL" id="QXFT01001226">
    <property type="protein sequence ID" value="KAE9324829.1"/>
    <property type="molecule type" value="Genomic_DNA"/>
</dbReference>
<comment type="caution">
    <text evidence="2">Lacks conserved residue(s) required for the propagation of feature annotation.</text>
</comment>
<dbReference type="Gene3D" id="2.60.40.1760">
    <property type="entry name" value="glycosyl hydrolase (family 31)"/>
    <property type="match status" value="1"/>
</dbReference>
<keyword evidence="4" id="KW-0732">Signal</keyword>
<dbReference type="Pfam" id="PF00088">
    <property type="entry name" value="Trefoil"/>
    <property type="match status" value="1"/>
</dbReference>
<sequence>MVPLQLALTVVAVALASGSEAVNLVSAAVETSTVQCANEPTQRVVCYPPSPNFPEPTEELCLTQGCCWKSLENEGVPCAFAVEEPQARGKCKNVAKPSRLACRNPRFASLKVLEDEDACESAGCCFDAGDCFQPMSDGYELLTLDETGDGWHGTLALRHGNRGPFGNDVPLLELHVSDYKVHFTPWPFGVAVTRRHSGEVLFNSTPPIEREEDGASFSGLVFKNQFLEFSTQLAETEDGDDPAAPTRSDTSEYPDDGATDGTERILDASYVSAADVIPPENSTCDEADATGTFKHRPNETKPMGNLENETKLTGYGDKSAFIPDSSETMLRYSEPIGQSWGMNVIQREILITNVPTPPVRNPRVMGQVLTKGSHRSWTLWILLLWTVAIAASAYLEDTSVTLVGYAGMSNGVSVTLEPETDVLTSTGDSKFAIQQSLGAITCRWMKFMTQLCRHRDMTTKLQSVTYRHGKRDLNAAADYLVSKAMENKGSMVVSSDIVLSNLSGLNRIGDVNPVGGPAASEPSVNVAQAFVACITPFGKIFFDFVRGRAEPDYDGDDSDCVIVVTRRQTRAKEKLVRYTDEVSVMGQGDATRPGDSYEVPTEAQGGIKLHRLNFEVKADESCKMTPTPGLMVNEPSVRTSPGGRAARNALDARPRSLLRRMIRVWPYMERGKPDGAAQLTRLWYGPFRVSEMMDESAYQCELSDRGGCSCACFLVQERGRILRATEASVVL</sequence>
<dbReference type="GO" id="GO:0003676">
    <property type="term" value="F:nucleic acid binding"/>
    <property type="evidence" value="ECO:0007669"/>
    <property type="project" value="InterPro"/>
</dbReference>
<keyword evidence="1 2" id="KW-1015">Disulfide bond</keyword>
<accession>A0A6A4EN07</accession>
<dbReference type="CDD" id="cd00111">
    <property type="entry name" value="Trefoil"/>
    <property type="match status" value="1"/>
</dbReference>
<comment type="caution">
    <text evidence="6">The sequence shown here is derived from an EMBL/GenBank/DDBJ whole genome shotgun (WGS) entry which is preliminary data.</text>
</comment>
<reference evidence="6 7" key="1">
    <citation type="submission" date="2018-08" db="EMBL/GenBank/DDBJ databases">
        <title>Genomic investigation of the strawberry pathogen Phytophthora fragariae indicates pathogenicity is determined by transcriptional variation in three key races.</title>
        <authorList>
            <person name="Adams T.M."/>
            <person name="Armitage A.D."/>
            <person name="Sobczyk M.K."/>
            <person name="Bates H.J."/>
            <person name="Dunwell J.M."/>
            <person name="Nellist C.F."/>
            <person name="Harrison R.J."/>
        </authorList>
    </citation>
    <scope>NUCLEOTIDE SEQUENCE [LARGE SCALE GENOMIC DNA]</scope>
    <source>
        <strain evidence="6 7">SCRP333</strain>
    </source>
</reference>
<dbReference type="Proteomes" id="UP000434957">
    <property type="component" value="Unassembled WGS sequence"/>
</dbReference>
<evidence type="ECO:0000256" key="2">
    <source>
        <dbReference type="PROSITE-ProRule" id="PRU00779"/>
    </source>
</evidence>
<feature type="domain" description="P-type" evidence="5">
    <location>
        <begin position="34"/>
        <end position="82"/>
    </location>
</feature>
<evidence type="ECO:0000313" key="6">
    <source>
        <dbReference type="EMBL" id="KAE9324829.1"/>
    </source>
</evidence>
<feature type="signal peptide" evidence="4">
    <location>
        <begin position="1"/>
        <end position="21"/>
    </location>
</feature>
<feature type="chain" id="PRO_5025483611" description="P-type domain-containing protein" evidence="4">
    <location>
        <begin position="22"/>
        <end position="731"/>
    </location>
</feature>
<keyword evidence="7" id="KW-1185">Reference proteome</keyword>
<feature type="disulfide bond" evidence="2">
    <location>
        <begin position="61"/>
        <end position="78"/>
    </location>
</feature>
<dbReference type="PROSITE" id="PS51448">
    <property type="entry name" value="P_TREFOIL_2"/>
    <property type="match status" value="2"/>
</dbReference>
<evidence type="ECO:0000256" key="4">
    <source>
        <dbReference type="SAM" id="SignalP"/>
    </source>
</evidence>
<feature type="domain" description="P-type" evidence="5">
    <location>
        <begin position="89"/>
        <end position="135"/>
    </location>
</feature>
<dbReference type="InterPro" id="IPR036397">
    <property type="entry name" value="RNaseH_sf"/>
</dbReference>
<organism evidence="6 7">
    <name type="scientific">Phytophthora rubi</name>
    <dbReference type="NCBI Taxonomy" id="129364"/>
    <lineage>
        <taxon>Eukaryota</taxon>
        <taxon>Sar</taxon>
        <taxon>Stramenopiles</taxon>
        <taxon>Oomycota</taxon>
        <taxon>Peronosporomycetes</taxon>
        <taxon>Peronosporales</taxon>
        <taxon>Peronosporaceae</taxon>
        <taxon>Phytophthora</taxon>
    </lineage>
</organism>
<proteinExistence type="predicted"/>
<dbReference type="InterPro" id="IPR000519">
    <property type="entry name" value="P_trefoil_dom"/>
</dbReference>
<feature type="region of interest" description="Disordered" evidence="3">
    <location>
        <begin position="234"/>
        <end position="261"/>
    </location>
</feature>
<evidence type="ECO:0000256" key="3">
    <source>
        <dbReference type="SAM" id="MobiDB-lite"/>
    </source>
</evidence>
<evidence type="ECO:0000313" key="7">
    <source>
        <dbReference type="Proteomes" id="UP000434957"/>
    </source>
</evidence>
<gene>
    <name evidence="6" type="ORF">PR003_g16640</name>
</gene>
<dbReference type="InterPro" id="IPR044913">
    <property type="entry name" value="P_trefoil_dom_sf"/>
</dbReference>
<evidence type="ECO:0000256" key="1">
    <source>
        <dbReference type="ARBA" id="ARBA00023157"/>
    </source>
</evidence>
<dbReference type="Gene3D" id="4.10.110.10">
    <property type="entry name" value="Spasmolytic Protein, domain 1"/>
    <property type="match status" value="1"/>
</dbReference>
<dbReference type="SUPFAM" id="SSF57492">
    <property type="entry name" value="Trefoil"/>
    <property type="match status" value="1"/>
</dbReference>
<name>A0A6A4EN07_9STRA</name>
<feature type="region of interest" description="Disordered" evidence="3">
    <location>
        <begin position="278"/>
        <end position="316"/>
    </location>
</feature>
<dbReference type="Gene3D" id="3.30.420.10">
    <property type="entry name" value="Ribonuclease H-like superfamily/Ribonuclease H"/>
    <property type="match status" value="1"/>
</dbReference>